<gene>
    <name evidence="2" type="ORF">JRV97_08135</name>
</gene>
<dbReference type="Proteomes" id="UP001232493">
    <property type="component" value="Chromosome"/>
</dbReference>
<organism evidence="2 3">
    <name type="scientific">Marinitoga aeolica</name>
    <dbReference type="NCBI Taxonomy" id="2809031"/>
    <lineage>
        <taxon>Bacteria</taxon>
        <taxon>Thermotogati</taxon>
        <taxon>Thermotogota</taxon>
        <taxon>Thermotogae</taxon>
        <taxon>Petrotogales</taxon>
        <taxon>Petrotogaceae</taxon>
        <taxon>Marinitoga</taxon>
    </lineage>
</organism>
<dbReference type="Gene3D" id="3.10.310.70">
    <property type="match status" value="1"/>
</dbReference>
<proteinExistence type="predicted"/>
<protein>
    <submittedName>
        <fullName evidence="2">Amidohydrolase family protein</fullName>
    </submittedName>
</protein>
<dbReference type="EMBL" id="CP069362">
    <property type="protein sequence ID" value="WGS64335.1"/>
    <property type="molecule type" value="Genomic_DNA"/>
</dbReference>
<dbReference type="Pfam" id="PF07969">
    <property type="entry name" value="Amidohydro_3"/>
    <property type="match status" value="1"/>
</dbReference>
<keyword evidence="3" id="KW-1185">Reference proteome</keyword>
<feature type="domain" description="Amidohydrolase 3" evidence="1">
    <location>
        <begin position="20"/>
        <end position="360"/>
    </location>
</feature>
<reference evidence="2 3" key="1">
    <citation type="submission" date="2021-02" db="EMBL/GenBank/DDBJ databases">
        <title>Characterization of Marinitoga sp. nov. str. BP5-C20A.</title>
        <authorList>
            <person name="Erauso G."/>
            <person name="Postec A."/>
        </authorList>
    </citation>
    <scope>NUCLEOTIDE SEQUENCE [LARGE SCALE GENOMIC DNA]</scope>
    <source>
        <strain evidence="2 3">BP5-C20A</strain>
    </source>
</reference>
<dbReference type="SUPFAM" id="SSF51556">
    <property type="entry name" value="Metallo-dependent hydrolases"/>
    <property type="match status" value="1"/>
</dbReference>
<evidence type="ECO:0000313" key="2">
    <source>
        <dbReference type="EMBL" id="WGS64335.1"/>
    </source>
</evidence>
<name>A0ABY8PNZ4_9BACT</name>
<sequence>MYYLTKDGKFVYKNTKHNLNKYITPLITDTHMHILGFGEKLLNPDIEGLKKEDIEKIIIDKLKDNPEKVVLRGWSELNIDLDIYSKNTPIILIRRCGHIAIVNSVILERLTKEVDNKYIDFKKKIIKEKALEKFHEIYGFYSDVKRAYLKAKEYLLNKGYGFIHSDDLHGISKEDLPFDDELKVFEKVAINNYNELIDYYEKGYFNTFKAVKIYVDGSFGGRTAYLREKYNDGKDKGYLVWKEDELKKVLEFCENNNLHLCMHAIGDGAIDVILNVFEKTKPEYYHRIIHASILHDDQIEKIKKYNLILDMQPQFIESDKKILKNRLGKRSKLTYRFKKLFDEKIPMFFSSDAPVEIPDWFRDAKILNNSGIPLKYIIYNMTYFPEFIDKFNRENKYLIFNENPFERLTIPDIGG</sequence>
<dbReference type="PANTHER" id="PTHR22642">
    <property type="entry name" value="IMIDAZOLONEPROPIONASE"/>
    <property type="match status" value="1"/>
</dbReference>
<dbReference type="InterPro" id="IPR032466">
    <property type="entry name" value="Metal_Hydrolase"/>
</dbReference>
<dbReference type="Gene3D" id="3.20.20.140">
    <property type="entry name" value="Metal-dependent hydrolases"/>
    <property type="match status" value="1"/>
</dbReference>
<dbReference type="RefSeq" id="WP_280997907.1">
    <property type="nucleotide sequence ID" value="NZ_CP069362.1"/>
</dbReference>
<evidence type="ECO:0000313" key="3">
    <source>
        <dbReference type="Proteomes" id="UP001232493"/>
    </source>
</evidence>
<evidence type="ECO:0000259" key="1">
    <source>
        <dbReference type="Pfam" id="PF07969"/>
    </source>
</evidence>
<accession>A0ABY8PNZ4</accession>
<dbReference type="PANTHER" id="PTHR22642:SF2">
    <property type="entry name" value="PROTEIN LONG AFTER FAR-RED 3"/>
    <property type="match status" value="1"/>
</dbReference>
<dbReference type="InterPro" id="IPR013108">
    <property type="entry name" value="Amidohydro_3"/>
</dbReference>